<dbReference type="PANTHER" id="PTHR33415">
    <property type="entry name" value="PROTEIN EMBRYO DEFECTIVE 514"/>
    <property type="match status" value="1"/>
</dbReference>
<feature type="compositionally biased region" description="Basic residues" evidence="1">
    <location>
        <begin position="223"/>
        <end position="243"/>
    </location>
</feature>
<feature type="compositionally biased region" description="Acidic residues" evidence="1">
    <location>
        <begin position="53"/>
        <end position="72"/>
    </location>
</feature>
<name>A0ABD3LAB2_EUCGL</name>
<comment type="caution">
    <text evidence="2">The sequence shown here is derived from an EMBL/GenBank/DDBJ whole genome shotgun (WGS) entry which is preliminary data.</text>
</comment>
<evidence type="ECO:0000313" key="2">
    <source>
        <dbReference type="EMBL" id="KAL3748472.1"/>
    </source>
</evidence>
<feature type="compositionally biased region" description="Basic and acidic residues" evidence="1">
    <location>
        <begin position="43"/>
        <end position="52"/>
    </location>
</feature>
<accession>A0ABD3LAB2</accession>
<feature type="compositionally biased region" description="Basic and acidic residues" evidence="1">
    <location>
        <begin position="211"/>
        <end position="222"/>
    </location>
</feature>
<proteinExistence type="predicted"/>
<evidence type="ECO:0000313" key="3">
    <source>
        <dbReference type="Proteomes" id="UP001634007"/>
    </source>
</evidence>
<dbReference type="Gene3D" id="3.10.450.40">
    <property type="match status" value="1"/>
</dbReference>
<dbReference type="InterPro" id="IPR044673">
    <property type="entry name" value="DCL-like"/>
</dbReference>
<feature type="compositionally biased region" description="Basic and acidic residues" evidence="1">
    <location>
        <begin position="84"/>
        <end position="104"/>
    </location>
</feature>
<dbReference type="AlphaFoldDB" id="A0ABD3LAB2"/>
<gene>
    <name evidence="2" type="ORF">ACJRO7_009677</name>
</gene>
<organism evidence="2 3">
    <name type="scientific">Eucalyptus globulus</name>
    <name type="common">Tasmanian blue gum</name>
    <dbReference type="NCBI Taxonomy" id="34317"/>
    <lineage>
        <taxon>Eukaryota</taxon>
        <taxon>Viridiplantae</taxon>
        <taxon>Streptophyta</taxon>
        <taxon>Embryophyta</taxon>
        <taxon>Tracheophyta</taxon>
        <taxon>Spermatophyta</taxon>
        <taxon>Magnoliopsida</taxon>
        <taxon>eudicotyledons</taxon>
        <taxon>Gunneridae</taxon>
        <taxon>Pentapetalae</taxon>
        <taxon>rosids</taxon>
        <taxon>malvids</taxon>
        <taxon>Myrtales</taxon>
        <taxon>Myrtaceae</taxon>
        <taxon>Myrtoideae</taxon>
        <taxon>Eucalypteae</taxon>
        <taxon>Eucalyptus</taxon>
    </lineage>
</organism>
<feature type="region of interest" description="Disordered" evidence="1">
    <location>
        <begin position="1"/>
        <end position="109"/>
    </location>
</feature>
<dbReference type="EMBL" id="JBJKBG010000002">
    <property type="protein sequence ID" value="KAL3748472.1"/>
    <property type="molecule type" value="Genomic_DNA"/>
</dbReference>
<dbReference type="PANTHER" id="PTHR33415:SF12">
    <property type="entry name" value="PROTEIN EMBRYO DEFECTIVE 514"/>
    <property type="match status" value="1"/>
</dbReference>
<protein>
    <submittedName>
        <fullName evidence="2">Uncharacterized protein</fullName>
    </submittedName>
</protein>
<dbReference type="Proteomes" id="UP001634007">
    <property type="component" value="Unassembled WGS sequence"/>
</dbReference>
<feature type="region of interest" description="Disordered" evidence="1">
    <location>
        <begin position="211"/>
        <end position="243"/>
    </location>
</feature>
<reference evidence="2 3" key="1">
    <citation type="submission" date="2024-11" db="EMBL/GenBank/DDBJ databases">
        <title>Chromosome-level genome assembly of Eucalyptus globulus Labill. provides insights into its genome evolution.</title>
        <authorList>
            <person name="Li X."/>
        </authorList>
    </citation>
    <scope>NUCLEOTIDE SEQUENCE [LARGE SCALE GENOMIC DNA]</scope>
    <source>
        <strain evidence="2">CL2024</strain>
        <tissue evidence="2">Fresh tender leaves</tissue>
    </source>
</reference>
<sequence>MAEEVPPELAAGENPPAAEDMELVAGEPDPKADEAAAGDGGGEEPKAKRPREEEEEGEEGEEEEEEEEDAEEGGGGGGGAAKKQKVEEKSVEEERLEKGPDPGRTKVGPKEFGSAVEMFDYFFKFLHFWPANVNVNKYEYLTLLELIKKGHSEPEKKIGAGIKAFQVRFHPTFKSKCFFLIREDDSMDDFSFRKCVDHIIPLPEEMKAKEGVSRALGGDKGHGGRGGRGRGGRGRGRGRRGKH</sequence>
<evidence type="ECO:0000256" key="1">
    <source>
        <dbReference type="SAM" id="MobiDB-lite"/>
    </source>
</evidence>
<keyword evidence="3" id="KW-1185">Reference proteome</keyword>
<dbReference type="Pfam" id="PF11523">
    <property type="entry name" value="DUF3223"/>
    <property type="match status" value="1"/>
</dbReference>
<dbReference type="FunFam" id="3.10.450.40:FF:000016">
    <property type="entry name" value="Predicted protein"/>
    <property type="match status" value="1"/>
</dbReference>